<name>A0A7D7A1F5_9CLOT</name>
<dbReference type="PANTHER" id="PTHR43017:SF1">
    <property type="entry name" value="ACETYLTRANSFERASE YJL218W-RELATED"/>
    <property type="match status" value="1"/>
</dbReference>
<dbReference type="SUPFAM" id="SSF51161">
    <property type="entry name" value="Trimeric LpxA-like enzymes"/>
    <property type="match status" value="1"/>
</dbReference>
<evidence type="ECO:0000256" key="1">
    <source>
        <dbReference type="ARBA" id="ARBA00007274"/>
    </source>
</evidence>
<keyword evidence="4 5" id="KW-0012">Acyltransferase</keyword>
<sequence>MNRKERMLAGFPYKAWLDKVSEEKMENRLKIYEYNLLCPDEIEEFDKLIREILGKTGEKICIEQPFYCEYGKNIEVGNNFFANSNCTILDIAKVSIGENVIFQSNVSIYTSGHIIDQNLRNSSYEFGSNVVIGNNVWIGGNVVINPGVKIGDNVIIGAGSVITKNIPNNVIAAGNPCKVILDVEERDIVHYF</sequence>
<dbReference type="InterPro" id="IPR011004">
    <property type="entry name" value="Trimer_LpxA-like_sf"/>
</dbReference>
<dbReference type="InterPro" id="IPR018357">
    <property type="entry name" value="Hexapep_transf_CS"/>
</dbReference>
<dbReference type="PROSITE" id="PS00101">
    <property type="entry name" value="HEXAPEP_TRANSFERASES"/>
    <property type="match status" value="1"/>
</dbReference>
<comment type="similarity">
    <text evidence="1 5">Belongs to the transferase hexapeptide repeat family.</text>
</comment>
<dbReference type="EC" id="2.3.1.-" evidence="5"/>
<dbReference type="CDD" id="cd03357">
    <property type="entry name" value="LbH_MAT_GAT"/>
    <property type="match status" value="1"/>
</dbReference>
<dbReference type="InterPro" id="IPR024688">
    <property type="entry name" value="Mac_dom"/>
</dbReference>
<dbReference type="InterPro" id="IPR039369">
    <property type="entry name" value="LacA-like"/>
</dbReference>
<evidence type="ECO:0000256" key="4">
    <source>
        <dbReference type="ARBA" id="ARBA00023315"/>
    </source>
</evidence>
<evidence type="ECO:0000259" key="6">
    <source>
        <dbReference type="SMART" id="SM01266"/>
    </source>
</evidence>
<organism evidence="7 8">
    <name type="scientific">Clostridium intestinale</name>
    <dbReference type="NCBI Taxonomy" id="36845"/>
    <lineage>
        <taxon>Bacteria</taxon>
        <taxon>Bacillati</taxon>
        <taxon>Bacillota</taxon>
        <taxon>Clostridia</taxon>
        <taxon>Eubacteriales</taxon>
        <taxon>Clostridiaceae</taxon>
        <taxon>Clostridium</taxon>
    </lineage>
</organism>
<accession>A0A7D7A1F5</accession>
<dbReference type="GO" id="GO:0008870">
    <property type="term" value="F:galactoside O-acetyltransferase activity"/>
    <property type="evidence" value="ECO:0007669"/>
    <property type="project" value="TreeGrafter"/>
</dbReference>
<protein>
    <recommendedName>
        <fullName evidence="5">Acetyltransferase</fullName>
        <ecNumber evidence="5">2.3.1.-</ecNumber>
    </recommendedName>
</protein>
<evidence type="ECO:0000256" key="5">
    <source>
        <dbReference type="RuleBase" id="RU367021"/>
    </source>
</evidence>
<dbReference type="Gene3D" id="2.160.10.10">
    <property type="entry name" value="Hexapeptide repeat proteins"/>
    <property type="match status" value="1"/>
</dbReference>
<evidence type="ECO:0000313" key="8">
    <source>
        <dbReference type="Proteomes" id="UP000512286"/>
    </source>
</evidence>
<keyword evidence="2 5" id="KW-0808">Transferase</keyword>
<dbReference type="Proteomes" id="UP000512286">
    <property type="component" value="Chromosome"/>
</dbReference>
<evidence type="ECO:0000256" key="2">
    <source>
        <dbReference type="ARBA" id="ARBA00022679"/>
    </source>
</evidence>
<evidence type="ECO:0000313" key="7">
    <source>
        <dbReference type="EMBL" id="QLY80755.1"/>
    </source>
</evidence>
<keyword evidence="3" id="KW-0677">Repeat</keyword>
<dbReference type="InterPro" id="IPR001451">
    <property type="entry name" value="Hexapep"/>
</dbReference>
<dbReference type="SMART" id="SM01266">
    <property type="entry name" value="Mac"/>
    <property type="match status" value="1"/>
</dbReference>
<dbReference type="EMBL" id="CP059378">
    <property type="protein sequence ID" value="QLY80755.1"/>
    <property type="molecule type" value="Genomic_DNA"/>
</dbReference>
<dbReference type="RefSeq" id="WP_181602527.1">
    <property type="nucleotide sequence ID" value="NZ_CP059378.1"/>
</dbReference>
<dbReference type="PANTHER" id="PTHR43017">
    <property type="entry name" value="GALACTOSIDE O-ACETYLTRANSFERASE"/>
    <property type="match status" value="1"/>
</dbReference>
<dbReference type="KEGG" id="cint:HZF06_03970"/>
<feature type="domain" description="Maltose/galactoside acetyltransferase" evidence="6">
    <location>
        <begin position="4"/>
        <end position="58"/>
    </location>
</feature>
<gene>
    <name evidence="7" type="ORF">HZF06_03970</name>
</gene>
<proteinExistence type="inferred from homology"/>
<dbReference type="Pfam" id="PF00132">
    <property type="entry name" value="Hexapep"/>
    <property type="match status" value="1"/>
</dbReference>
<reference evidence="7 8" key="1">
    <citation type="submission" date="2020-07" db="EMBL/GenBank/DDBJ databases">
        <title>Electron transfer.</title>
        <authorList>
            <person name="Huang L."/>
            <person name="Liu X."/>
            <person name="Zhou S."/>
        </authorList>
    </citation>
    <scope>NUCLEOTIDE SEQUENCE [LARGE SCALE GENOMIC DNA]</scope>
    <source>
        <strain evidence="7 8">Lx1</strain>
    </source>
</reference>
<evidence type="ECO:0000256" key="3">
    <source>
        <dbReference type="ARBA" id="ARBA00022737"/>
    </source>
</evidence>
<dbReference type="AlphaFoldDB" id="A0A7D7A1F5"/>
<dbReference type="Pfam" id="PF12464">
    <property type="entry name" value="Mac"/>
    <property type="match status" value="1"/>
</dbReference>